<proteinExistence type="predicted"/>
<keyword evidence="3" id="KW-1185">Reference proteome</keyword>
<dbReference type="Proteomes" id="UP000642509">
    <property type="component" value="Unassembled WGS sequence"/>
</dbReference>
<dbReference type="RefSeq" id="WP_188805828.1">
    <property type="nucleotide sequence ID" value="NZ_BAAAOU010000005.1"/>
</dbReference>
<name>A0ABQ2LZT0_9MICC</name>
<dbReference type="EMBL" id="BMLQ01000004">
    <property type="protein sequence ID" value="GGO45425.1"/>
    <property type="molecule type" value="Genomic_DNA"/>
</dbReference>
<reference evidence="3" key="1">
    <citation type="journal article" date="2019" name="Int. J. Syst. Evol. Microbiol.">
        <title>The Global Catalogue of Microorganisms (GCM) 10K type strain sequencing project: providing services to taxonomists for standard genome sequencing and annotation.</title>
        <authorList>
            <consortium name="The Broad Institute Genomics Platform"/>
            <consortium name="The Broad Institute Genome Sequencing Center for Infectious Disease"/>
            <person name="Wu L."/>
            <person name="Ma J."/>
        </authorList>
    </citation>
    <scope>NUCLEOTIDE SEQUENCE [LARGE SCALE GENOMIC DNA]</scope>
    <source>
        <strain evidence="3">CGMCC 1.7064</strain>
    </source>
</reference>
<accession>A0ABQ2LZT0</accession>
<keyword evidence="1" id="KW-0472">Membrane</keyword>
<evidence type="ECO:0000256" key="1">
    <source>
        <dbReference type="SAM" id="Phobius"/>
    </source>
</evidence>
<evidence type="ECO:0000313" key="3">
    <source>
        <dbReference type="Proteomes" id="UP000642509"/>
    </source>
</evidence>
<organism evidence="2 3">
    <name type="scientific">Citricoccus zhacaiensis</name>
    <dbReference type="NCBI Taxonomy" id="489142"/>
    <lineage>
        <taxon>Bacteria</taxon>
        <taxon>Bacillati</taxon>
        <taxon>Actinomycetota</taxon>
        <taxon>Actinomycetes</taxon>
        <taxon>Micrococcales</taxon>
        <taxon>Micrococcaceae</taxon>
        <taxon>Citricoccus</taxon>
    </lineage>
</organism>
<protein>
    <submittedName>
        <fullName evidence="2">Uncharacterized protein</fullName>
    </submittedName>
</protein>
<sequence length="49" mass="5753">MPEEEQKRIKYRTEYIKRQRFSTRQLQIGAIVLVVVVIAVLIGVILIIQ</sequence>
<feature type="transmembrane region" description="Helical" evidence="1">
    <location>
        <begin position="26"/>
        <end position="48"/>
    </location>
</feature>
<keyword evidence="1" id="KW-1133">Transmembrane helix</keyword>
<comment type="caution">
    <text evidence="2">The sequence shown here is derived from an EMBL/GenBank/DDBJ whole genome shotgun (WGS) entry which is preliminary data.</text>
</comment>
<keyword evidence="1" id="KW-0812">Transmembrane</keyword>
<gene>
    <name evidence="2" type="ORF">GCM10010977_18150</name>
</gene>
<evidence type="ECO:0000313" key="2">
    <source>
        <dbReference type="EMBL" id="GGO45425.1"/>
    </source>
</evidence>